<evidence type="ECO:0000256" key="12">
    <source>
        <dbReference type="PROSITE-ProRule" id="PRU00104"/>
    </source>
</evidence>
<keyword evidence="7" id="KW-0227">DNA damage</keyword>
<dbReference type="InterPro" id="IPR037197">
    <property type="entry name" value="WWE_dom_sf"/>
</dbReference>
<comment type="caution">
    <text evidence="12">Lacks conserved residue(s) required for the propagation of feature annotation.</text>
</comment>
<dbReference type="SMART" id="SM00678">
    <property type="entry name" value="WWE"/>
    <property type="match status" value="1"/>
</dbReference>
<dbReference type="Pfam" id="PF14377">
    <property type="entry name" value="UBM"/>
    <property type="match status" value="3"/>
</dbReference>
<evidence type="ECO:0000256" key="13">
    <source>
        <dbReference type="SAM" id="MobiDB-lite"/>
    </source>
</evidence>
<accession>A0A132ABW9</accession>
<evidence type="ECO:0000256" key="9">
    <source>
        <dbReference type="ARBA" id="ARBA00023204"/>
    </source>
</evidence>
<dbReference type="SMART" id="SM00119">
    <property type="entry name" value="HECTc"/>
    <property type="match status" value="1"/>
</dbReference>
<organism evidence="15 16">
    <name type="scientific">Sarcoptes scabiei</name>
    <name type="common">Itch mite</name>
    <name type="synonym">Acarus scabiei</name>
    <dbReference type="NCBI Taxonomy" id="52283"/>
    <lineage>
        <taxon>Eukaryota</taxon>
        <taxon>Metazoa</taxon>
        <taxon>Ecdysozoa</taxon>
        <taxon>Arthropoda</taxon>
        <taxon>Chelicerata</taxon>
        <taxon>Arachnida</taxon>
        <taxon>Acari</taxon>
        <taxon>Acariformes</taxon>
        <taxon>Sarcoptiformes</taxon>
        <taxon>Astigmata</taxon>
        <taxon>Psoroptidia</taxon>
        <taxon>Sarcoptoidea</taxon>
        <taxon>Sarcoptidae</taxon>
        <taxon>Sarcoptinae</taxon>
        <taxon>Sarcoptes</taxon>
    </lineage>
</organism>
<dbReference type="Pfam" id="PF06012">
    <property type="entry name" value="DUF908"/>
    <property type="match status" value="1"/>
</dbReference>
<sequence>MKIDRTKSKKSSSEVNRELLLAVISFTSLLIEHSFSRHLYSSIEHLITLLSSTDMQIVLAILNLLFVFSKRSNFFSRISSENRQTLLSRLFNLAENWGGKDQGFGLAQCCQDLPITSFPSNVTTFNFEFYDNKCPKGKENHSKTKIVRIKIENVHLIDKSISVMMAELIEKFKIPVEHQMQIFTQLRLIKNFVNYHTRLQCVQARLNALSIMVYCQAMAVQDTFFQLLYSGIIEELVEVLELKNPDLIEIKSASLKTLTSIIHLDRNSKLKIIIECTGANSYHGFLPSLVRNCINALIAEKMHEYPLSFVTALFSFLYHLASYESGCEALVQCGIMESLLRVVNWKGSEMDHITFVTRSVRVIDLLTNQFIDMNAFQSNNGLNIFVQRLEYEVNICRTEKPYEIEVQADKNKSKNSIHEDDFDEKITSKSNELSETPMEIEMDIDSQHNSLTLLPSKSSTSTVPPSLQCYPQRAALLKSMLNFMKKAVQCTGFSENIRPLMYGNFPKSLRHMISNAEYYGSSLFLLATDVVSVYVYQEPSLLSVIQDNGLADVVLHALLIKNVPPTKEVLASLPTVFTSLCLNHRGLDTFVSLQPFEKIFKIFLSPEYLQAMRRRRSESINDTATCLGNAMDELIRHQPSLRTNAIGAIIKLLEEICTLGSDPKYICTKAVSKVQENSSQTFNLQKNKQISTNVNNDSSSSEEEEEYDDDATATTAENASTAGTNNENEQVDDLNQTNMVISSVVEDNDIQPTKISTNSQNTEVKDREQIPLIDYILNVNLAHEKTIFSRGLEKLKDILDRLEPITKSSKTFNGSILLEDLITHLNSKKNSSVISFVTPMLQSLAAVHAYIMTFIHICRTGQGDIRMISVQEWGSDLGIEIIEMLSNLYIALVWESTILLGLNDTTTQKYDFVKSQLEKMNVLMKNNQEIDNAMSPMEIDLDNEMICFNCGNRPECSSNKSGKQSQTSQPQSCIKSQWNGKAAHHKCIKPLITVASRLGRALAELFGLLVKLSIGLPIRNRRNHHQPNFPSHFNLPTLPAQRISKHLNKLLARGLSWKPSFKTDVPKIRLTFFVCSIGFSSPMLFDDRKFPYHLMLKNFVLSNGLESFFECYETAIKTYSFDNESYHIIVDFLHACESSQKTVENPDNNDNLVSFTDAQADQPQQQQHTEGASSSSSLPNTTQPAQAPEHAGVRVLIEMGFPPDLALDAFFNVGDDVTAAADWILANHSLSLNSVNEEDDMIKAIALSLLDSSGGESDEKIKKEKICHKNYHQLIPLTSDEMNRLMDNILAKILILIDQVPEIVNKCCELMVAFSNRNGKEWFEEIINNLIIDTITIIEQLNKKTFYKQDNDSGTTTDWSAELSTSKEAIQLSSRIHLLLVLYNEAKKNFSQEAVNPIIIDQLISLLENSSYLLNVSFEKQSTITTPKWIAPAVLFIDLYEHYAVALDRRNLLLAETMNAKRVWKYFEDRAQRWNSYQPDINKSIDDSFRNGELYKRINANRRKYTINFGSMVQINDETCNLRPVMLFIEPDKPTVNSTIKNEMNERDLNVEREKPNQENDFLSKKIDDEYESKKNSKTSVATSYKSIFKLLNSKQSKSLIESSINLFKIPIEPETLNAILRLNLRLTRNYENASYFVEKNGVNLLLKIPQSSVFCGFVSLVILIIRHVLEDEKSLQTTMERLICNFNQNSNSSHEVNYQIRFYSPAACRNANLFKISAKNLFRFNVPVPSNSNRRSNSENTLRTDSKLSLDIWNNADKIPKPSKDVISDLLNMLPMKYAQQQQRKNAQLESGCLNEKSEEKCKDVFHVHTVLSILDELTRSYHIVAKLICEFNYPIGLIESMVECSAISFILNKLLSHNANYGDKDCATYSRALLASIASVPFTPEVHHTLFNEIKSALKNTILLPESVEKHAKIQAMMTLIAMFEMPSSLIHPYRANNFTNSSFFKLLVKKNLAADVAKLINHMDLSSPMISNTINTLLKTLEILSKNHNYPNNLLGSRHQQSQTQTQQHQQEQREREESQTQSETIFPLSLSIIDLDATASIENDSAMEQDGSINLSTNQQADRDNVEMPVNIDSTSLDNIASESMISLHTSNANEDESSLDVSSDRQQSDSSNDRIDEIHAHIEQLTTSVINQVLETNTLANSSSTEQSSEQSVPASARSESVVALESLPDELLTIQSNEGNQDINTGSNAMEVVTEEEPIVEESMIPNNAISDVATVNEINVEFIDQSAQHRQAMAITTASVPPISTAEESVVDVNLSDSLQQQSNTQEQQQSSQNIPNTNFQLTAEERAILGDQELPEGVDPSFLAALPENIRQEVIAEQFRLQRLNNLRTLTTANQSNASSSNAVQNAEVSPEFLAALPPNIQEEVLAQQRAEQQRLNAQNTNPDAPVDPVSFLNSLPPTLRRQVLTDLDDSQVQLLPPDLANEARSLRRDYEMRNRQMHERFFTTNNTISRIIRSAANSRVRYDPFNFQNLRLSFAIRGGSYDRDNFQSLTRNVPRPLTNRSFKGKHLLDFDGLASVMILLFLNENVINKSSKTQSILPITNHILSSRNNQIEQVLKYSLFFGEFIFHLEFLDNQITKVGQSSKPLELSPLTQLLNLLSSPFVKKNRVLTDRLIRLVGFIITSFIRDQPEGQRNQQPIDLSNEIKEKLKDIEQSISDERLLKLVVDVLITKPYSTEGISDSSALIVKLCNLFPSCRSILYKFLLEGVRNLGEIVYKEINTLIFEMKDLLIKIKSQKTIDTLDSTFEKTIKGKSNIQDRYSKMTIIVKSQSNLKQITGKEVQLPSMSNLISKSSSQFLFCRILKIILHIRENNAKAQQSQAAKNSSETSMEVDNEDKLCVELQLDHLWEKLSECLTLLSEAPDDHVVLVLQPAVESFFLVHAQEKSKNQTKANEPVNVQVSHINQAGQSEVLATDSNVDNESRQYGSLPFETQKFLIFAEKHRVVLNQILRQSNVHLMNGPFSVLVDHTRILDFDVKRRYFRQELERLDQNIRRDDLPVHIRREHIFEDSYRELHRRTCNDWKNRFYVVFEGEEGQDAGGLLREWYTIISREIFNPNYALFTTSPGDRVTYMINSASHCNSNHLSYFKFVGRVISKAIYDNKLLDCYFTRSFYKHILGKAVKYTDMESEDYAFYQGLVFLLEHNVNELGTELTFSLEIQEFGVTEIRDLVPDGRNIIVTEENKHEYVKLVCQEKMTGSIKKQLHSFLEGFYEIIPKHLISIFNEHELELLISGLPTIDIDDLKANTEYHKYQINSLQIQWFWRALRTFDQADRAKFLQFVTGTSKVPLQGFSALEGMNGPQKFQIHLDDRSTDRLPSAHTW</sequence>
<dbReference type="InterPro" id="IPR050409">
    <property type="entry name" value="E3_ubiq-protein_ligase"/>
</dbReference>
<evidence type="ECO:0000256" key="11">
    <source>
        <dbReference type="ARBA" id="ARBA00034494"/>
    </source>
</evidence>
<keyword evidence="14" id="KW-0812">Transmembrane</keyword>
<feature type="region of interest" description="Disordered" evidence="13">
    <location>
        <begin position="1160"/>
        <end position="1188"/>
    </location>
</feature>
<dbReference type="VEuPathDB" id="VectorBase:SSCA006524"/>
<dbReference type="Gene3D" id="3.90.1750.10">
    <property type="entry name" value="Hect, E3 ligase catalytic domains"/>
    <property type="match status" value="1"/>
</dbReference>
<reference evidence="15 16" key="1">
    <citation type="journal article" date="2015" name="Parasit. Vectors">
        <title>Draft genome of the scabies mite.</title>
        <authorList>
            <person name="Rider S.D.Jr."/>
            <person name="Morgan M.S."/>
            <person name="Arlian L.G."/>
        </authorList>
    </citation>
    <scope>NUCLEOTIDE SEQUENCE [LARGE SCALE GENOMIC DNA]</scope>
    <source>
        <strain evidence="15">Arlian Lab</strain>
    </source>
</reference>
<dbReference type="Proteomes" id="UP000616769">
    <property type="component" value="Unassembled WGS sequence"/>
</dbReference>
<dbReference type="InterPro" id="IPR025527">
    <property type="entry name" value="HUWE1/Rev1_UBM"/>
</dbReference>
<comment type="caution">
    <text evidence="15">The sequence shown here is derived from an EMBL/GenBank/DDBJ whole genome shotgun (WGS) entry which is preliminary data.</text>
</comment>
<comment type="pathway">
    <text evidence="3">Protein modification; protein ubiquitination.</text>
</comment>
<keyword evidence="10" id="KW-0539">Nucleus</keyword>
<dbReference type="InterPro" id="IPR009060">
    <property type="entry name" value="UBA-like_sf"/>
</dbReference>
<dbReference type="SUPFAM" id="SSF56204">
    <property type="entry name" value="Hect, E3 ligase catalytic domain"/>
    <property type="match status" value="1"/>
</dbReference>
<feature type="compositionally biased region" description="Polar residues" evidence="13">
    <location>
        <begin position="1168"/>
        <end position="1185"/>
    </location>
</feature>
<feature type="region of interest" description="Disordered" evidence="13">
    <location>
        <begin position="1993"/>
        <end position="2027"/>
    </location>
</feature>
<feature type="region of interest" description="Disordered" evidence="13">
    <location>
        <begin position="2145"/>
        <end position="2165"/>
    </location>
</feature>
<dbReference type="Gene3D" id="3.30.2160.10">
    <property type="entry name" value="Hect, E3 ligase catalytic domain"/>
    <property type="match status" value="1"/>
</dbReference>
<dbReference type="GO" id="GO:0008270">
    <property type="term" value="F:zinc ion binding"/>
    <property type="evidence" value="ECO:0007669"/>
    <property type="project" value="InterPro"/>
</dbReference>
<dbReference type="GO" id="GO:0006281">
    <property type="term" value="P:DNA repair"/>
    <property type="evidence" value="ECO:0007669"/>
    <property type="project" value="UniProtKB-KW"/>
</dbReference>
<dbReference type="Gene3D" id="3.30.720.50">
    <property type="match status" value="1"/>
</dbReference>
<dbReference type="InterPro" id="IPR004170">
    <property type="entry name" value="WWE_dom"/>
</dbReference>
<keyword evidence="14" id="KW-1133">Transmembrane helix</keyword>
<evidence type="ECO:0000256" key="1">
    <source>
        <dbReference type="ARBA" id="ARBA00000885"/>
    </source>
</evidence>
<feature type="compositionally biased region" description="Low complexity" evidence="13">
    <location>
        <begin position="2000"/>
        <end position="2013"/>
    </location>
</feature>
<dbReference type="Pfam" id="PF02825">
    <property type="entry name" value="WWE"/>
    <property type="match status" value="1"/>
</dbReference>
<dbReference type="PANTHER" id="PTHR11254">
    <property type="entry name" value="HECT DOMAIN UBIQUITIN-PROTEIN LIGASE"/>
    <property type="match status" value="1"/>
</dbReference>
<dbReference type="SUPFAM" id="SSF117839">
    <property type="entry name" value="WWE domain"/>
    <property type="match status" value="1"/>
</dbReference>
<dbReference type="GO" id="GO:0005634">
    <property type="term" value="C:nucleus"/>
    <property type="evidence" value="ECO:0007669"/>
    <property type="project" value="UniProtKB-SubCell"/>
</dbReference>
<dbReference type="GO" id="GO:0009966">
    <property type="term" value="P:regulation of signal transduction"/>
    <property type="evidence" value="ECO:0007669"/>
    <property type="project" value="UniProtKB-ARBA"/>
</dbReference>
<keyword evidence="9" id="KW-0234">DNA repair</keyword>
<dbReference type="SUPFAM" id="SSF48371">
    <property type="entry name" value="ARM repeat"/>
    <property type="match status" value="1"/>
</dbReference>
<feature type="region of interest" description="Disordered" evidence="13">
    <location>
        <begin position="685"/>
        <end position="734"/>
    </location>
</feature>
<evidence type="ECO:0000256" key="14">
    <source>
        <dbReference type="SAM" id="Phobius"/>
    </source>
</evidence>
<keyword evidence="8 12" id="KW-0833">Ubl conjugation pathway</keyword>
<dbReference type="InterPro" id="IPR035983">
    <property type="entry name" value="Hect_E3_ubiquitin_ligase"/>
</dbReference>
<dbReference type="Gene3D" id="3.30.2410.10">
    <property type="entry name" value="Hect, E3 ligase catalytic domain"/>
    <property type="match status" value="1"/>
</dbReference>
<evidence type="ECO:0000256" key="5">
    <source>
        <dbReference type="ARBA" id="ARBA00022553"/>
    </source>
</evidence>
<dbReference type="Gene3D" id="1.10.8.10">
    <property type="entry name" value="DNA helicase RuvA subunit, C-terminal domain"/>
    <property type="match status" value="1"/>
</dbReference>
<feature type="compositionally biased region" description="Low complexity" evidence="13">
    <location>
        <begin position="712"/>
        <end position="728"/>
    </location>
</feature>
<dbReference type="CDD" id="cd00078">
    <property type="entry name" value="HECTc"/>
    <property type="match status" value="1"/>
</dbReference>
<dbReference type="GO" id="GO:0006511">
    <property type="term" value="P:ubiquitin-dependent protein catabolic process"/>
    <property type="evidence" value="ECO:0007669"/>
    <property type="project" value="TreeGrafter"/>
</dbReference>
<dbReference type="PROSITE" id="PS50918">
    <property type="entry name" value="WWE"/>
    <property type="match status" value="1"/>
</dbReference>
<dbReference type="Pfam" id="PF00632">
    <property type="entry name" value="HECT"/>
    <property type="match status" value="1"/>
</dbReference>
<keyword evidence="6" id="KW-0808">Transferase</keyword>
<dbReference type="GO" id="GO:0000209">
    <property type="term" value="P:protein polyubiquitination"/>
    <property type="evidence" value="ECO:0007669"/>
    <property type="project" value="TreeGrafter"/>
</dbReference>
<dbReference type="InterPro" id="IPR010309">
    <property type="entry name" value="E3_Ub_ligase_DUF908"/>
</dbReference>
<dbReference type="UniPathway" id="UPA00143"/>
<dbReference type="InterPro" id="IPR000569">
    <property type="entry name" value="HECT_dom"/>
</dbReference>
<feature type="transmembrane region" description="Helical" evidence="14">
    <location>
        <begin position="46"/>
        <end position="68"/>
    </location>
</feature>
<dbReference type="InterPro" id="IPR015940">
    <property type="entry name" value="UBA"/>
</dbReference>
<dbReference type="EMBL" id="JXLN01012033">
    <property type="protein sequence ID" value="KPM07940.1"/>
    <property type="molecule type" value="Genomic_DNA"/>
</dbReference>
<dbReference type="PROSITE" id="PS50030">
    <property type="entry name" value="UBA"/>
    <property type="match status" value="1"/>
</dbReference>
<dbReference type="InterPro" id="IPR010314">
    <property type="entry name" value="E3_Ub_ligase_DUF913"/>
</dbReference>
<dbReference type="OrthoDB" id="8068875at2759"/>
<dbReference type="GO" id="GO:0005737">
    <property type="term" value="C:cytoplasm"/>
    <property type="evidence" value="ECO:0007669"/>
    <property type="project" value="TreeGrafter"/>
</dbReference>
<dbReference type="PANTHER" id="PTHR11254:SF67">
    <property type="entry name" value="E3 UBIQUITIN-PROTEIN LIGASE HUWE1"/>
    <property type="match status" value="1"/>
</dbReference>
<comment type="subcellular location">
    <subcellularLocation>
        <location evidence="2">Nucleus</location>
    </subcellularLocation>
</comment>
<gene>
    <name evidence="15" type="ORF">QR98_0064530</name>
</gene>
<dbReference type="EC" id="2.3.2.26" evidence="4"/>
<dbReference type="Pfam" id="PF06025">
    <property type="entry name" value="DUF913"/>
    <property type="match status" value="1"/>
</dbReference>
<protein>
    <recommendedName>
        <fullName evidence="4">HECT-type E3 ubiquitin transferase</fullName>
        <ecNumber evidence="4">2.3.2.26</ecNumber>
    </recommendedName>
</protein>
<evidence type="ECO:0000256" key="8">
    <source>
        <dbReference type="ARBA" id="ARBA00022786"/>
    </source>
</evidence>
<dbReference type="InterPro" id="IPR016024">
    <property type="entry name" value="ARM-type_fold"/>
</dbReference>
<dbReference type="FunFam" id="3.30.2160.10:FF:000007">
    <property type="entry name" value="E3 ubiquitin-protein ligase HUWE1 isoform X2"/>
    <property type="match status" value="1"/>
</dbReference>
<proteinExistence type="inferred from homology"/>
<evidence type="ECO:0000313" key="15">
    <source>
        <dbReference type="EMBL" id="KPM07940.1"/>
    </source>
</evidence>
<comment type="similarity">
    <text evidence="11">Belongs to the UPL family. TOM1/PTR1 subfamily.</text>
</comment>
<keyword evidence="14" id="KW-0472">Membrane</keyword>
<dbReference type="FunFam" id="3.90.1750.10:FF:000003">
    <property type="entry name" value="E3 ubiquitin-protein ligase UPL1"/>
    <property type="match status" value="1"/>
</dbReference>
<dbReference type="InterPro" id="IPR018123">
    <property type="entry name" value="WWE-dom_subgr"/>
</dbReference>
<feature type="compositionally biased region" description="Basic and acidic residues" evidence="13">
    <location>
        <begin position="2107"/>
        <end position="2117"/>
    </location>
</feature>
<feature type="compositionally biased region" description="Low complexity" evidence="13">
    <location>
        <begin position="2147"/>
        <end position="2157"/>
    </location>
</feature>
<evidence type="ECO:0000256" key="10">
    <source>
        <dbReference type="ARBA" id="ARBA00023242"/>
    </source>
</evidence>
<dbReference type="Gene3D" id="6.10.250.1630">
    <property type="match status" value="1"/>
</dbReference>
<evidence type="ECO:0000313" key="16">
    <source>
        <dbReference type="Proteomes" id="UP000616769"/>
    </source>
</evidence>
<evidence type="ECO:0000256" key="4">
    <source>
        <dbReference type="ARBA" id="ARBA00012485"/>
    </source>
</evidence>
<feature type="compositionally biased region" description="Acidic residues" evidence="13">
    <location>
        <begin position="700"/>
        <end position="711"/>
    </location>
</feature>
<evidence type="ECO:0000256" key="3">
    <source>
        <dbReference type="ARBA" id="ARBA00004906"/>
    </source>
</evidence>
<feature type="region of interest" description="Disordered" evidence="13">
    <location>
        <begin position="2095"/>
        <end position="2117"/>
    </location>
</feature>
<keyword evidence="5" id="KW-0597">Phosphoprotein</keyword>
<evidence type="ECO:0000256" key="2">
    <source>
        <dbReference type="ARBA" id="ARBA00004123"/>
    </source>
</evidence>
<dbReference type="PROSITE" id="PS50237">
    <property type="entry name" value="HECT"/>
    <property type="match status" value="1"/>
</dbReference>
<evidence type="ECO:0000256" key="6">
    <source>
        <dbReference type="ARBA" id="ARBA00022679"/>
    </source>
</evidence>
<dbReference type="GO" id="GO:0061630">
    <property type="term" value="F:ubiquitin protein ligase activity"/>
    <property type="evidence" value="ECO:0007669"/>
    <property type="project" value="UniProtKB-EC"/>
</dbReference>
<name>A0A132ABW9_SARSC</name>
<dbReference type="SUPFAM" id="SSF46934">
    <property type="entry name" value="UBA-like"/>
    <property type="match status" value="1"/>
</dbReference>
<comment type="catalytic activity">
    <reaction evidence="1">
        <text>S-ubiquitinyl-[E2 ubiquitin-conjugating enzyme]-L-cysteine + [acceptor protein]-L-lysine = [E2 ubiquitin-conjugating enzyme]-L-cysteine + N(6)-ubiquitinyl-[acceptor protein]-L-lysine.</text>
        <dbReference type="EC" id="2.3.2.26"/>
    </reaction>
</comment>
<evidence type="ECO:0000256" key="7">
    <source>
        <dbReference type="ARBA" id="ARBA00022763"/>
    </source>
</evidence>